<comment type="caution">
    <text evidence="7">Lacks conserved residue(s) required for the propagation of feature annotation.</text>
</comment>
<dbReference type="PIRSF" id="PIRSF006288">
    <property type="entry name" value="PII_uridyltransf"/>
    <property type="match status" value="1"/>
</dbReference>
<feature type="domain" description="ACT" evidence="8">
    <location>
        <begin position="836"/>
        <end position="915"/>
    </location>
</feature>
<gene>
    <name evidence="7" type="primary">glnD</name>
    <name evidence="10" type="ORF">GJ654_00500</name>
</gene>
<comment type="similarity">
    <text evidence="7">Belongs to the GlnD family.</text>
</comment>
<organism evidence="10 11">
    <name type="scientific">Rhodoblastus acidophilus</name>
    <name type="common">Rhodopseudomonas acidophila</name>
    <dbReference type="NCBI Taxonomy" id="1074"/>
    <lineage>
        <taxon>Bacteria</taxon>
        <taxon>Pseudomonadati</taxon>
        <taxon>Pseudomonadota</taxon>
        <taxon>Alphaproteobacteria</taxon>
        <taxon>Hyphomicrobiales</taxon>
        <taxon>Rhodoblastaceae</taxon>
        <taxon>Rhodoblastus</taxon>
    </lineage>
</organism>
<evidence type="ECO:0000256" key="4">
    <source>
        <dbReference type="ARBA" id="ARBA00022801"/>
    </source>
</evidence>
<feature type="domain" description="HD" evidence="9">
    <location>
        <begin position="484"/>
        <end position="606"/>
    </location>
</feature>
<dbReference type="GO" id="GO:0008773">
    <property type="term" value="F:[protein-PII] uridylyltransferase activity"/>
    <property type="evidence" value="ECO:0007669"/>
    <property type="project" value="UniProtKB-UniRule"/>
</dbReference>
<dbReference type="AlphaFoldDB" id="A0A6N8DL61"/>
<dbReference type="CDD" id="cd05401">
    <property type="entry name" value="NT_GlnE_GlnD_like"/>
    <property type="match status" value="1"/>
</dbReference>
<dbReference type="PANTHER" id="PTHR47320:SF1">
    <property type="entry name" value="BIFUNCTIONAL URIDYLYLTRANSFERASE_URIDYLYL-REMOVING ENZYME"/>
    <property type="match status" value="1"/>
</dbReference>
<keyword evidence="1 7" id="KW-0808">Transferase</keyword>
<dbReference type="NCBIfam" id="NF003467">
    <property type="entry name" value="PRK05092.1"/>
    <property type="match status" value="1"/>
</dbReference>
<dbReference type="PANTHER" id="PTHR47320">
    <property type="entry name" value="BIFUNCTIONAL URIDYLYLTRANSFERASE/URIDYLYL-REMOVING ENZYME"/>
    <property type="match status" value="1"/>
</dbReference>
<evidence type="ECO:0000313" key="11">
    <source>
        <dbReference type="Proteomes" id="UP000439113"/>
    </source>
</evidence>
<proteinExistence type="inferred from homology"/>
<dbReference type="GO" id="GO:0006808">
    <property type="term" value="P:regulation of nitrogen utilization"/>
    <property type="evidence" value="ECO:0007669"/>
    <property type="project" value="UniProtKB-UniRule"/>
</dbReference>
<evidence type="ECO:0000256" key="7">
    <source>
        <dbReference type="HAMAP-Rule" id="MF_00277"/>
    </source>
</evidence>
<dbReference type="InterPro" id="IPR043519">
    <property type="entry name" value="NT_sf"/>
</dbReference>
<dbReference type="Proteomes" id="UP000439113">
    <property type="component" value="Unassembled WGS sequence"/>
</dbReference>
<dbReference type="Gene3D" id="1.10.3090.10">
    <property type="entry name" value="cca-adding enzyme, domain 2"/>
    <property type="match status" value="1"/>
</dbReference>
<dbReference type="Pfam" id="PF01842">
    <property type="entry name" value="ACT"/>
    <property type="match status" value="1"/>
</dbReference>
<dbReference type="Pfam" id="PF01909">
    <property type="entry name" value="NTP_transf_2"/>
    <property type="match status" value="1"/>
</dbReference>
<dbReference type="GO" id="GO:0008081">
    <property type="term" value="F:phosphoric diester hydrolase activity"/>
    <property type="evidence" value="ECO:0007669"/>
    <property type="project" value="UniProtKB-UniRule"/>
</dbReference>
<dbReference type="InterPro" id="IPR010043">
    <property type="entry name" value="UTase/UR"/>
</dbReference>
<dbReference type="SUPFAM" id="SSF81301">
    <property type="entry name" value="Nucleotidyltransferase"/>
    <property type="match status" value="1"/>
</dbReference>
<evidence type="ECO:0000256" key="2">
    <source>
        <dbReference type="ARBA" id="ARBA00022695"/>
    </source>
</evidence>
<evidence type="ECO:0000256" key="1">
    <source>
        <dbReference type="ARBA" id="ARBA00022679"/>
    </source>
</evidence>
<dbReference type="EMBL" id="WNKS01000001">
    <property type="protein sequence ID" value="MTV29464.1"/>
    <property type="molecule type" value="Genomic_DNA"/>
</dbReference>
<dbReference type="CDD" id="cd04900">
    <property type="entry name" value="ACT_UUR-like_1"/>
    <property type="match status" value="1"/>
</dbReference>
<feature type="domain" description="ACT" evidence="8">
    <location>
        <begin position="724"/>
        <end position="805"/>
    </location>
</feature>
<dbReference type="PROSITE" id="PS51831">
    <property type="entry name" value="HD"/>
    <property type="match status" value="1"/>
</dbReference>
<dbReference type="EC" id="2.7.7.59" evidence="7"/>
<dbReference type="EC" id="3.1.4.-" evidence="7"/>
<dbReference type="HAMAP" id="MF_00277">
    <property type="entry name" value="PII_uridylyl_transf"/>
    <property type="match status" value="1"/>
</dbReference>
<dbReference type="NCBIfam" id="TIGR01693">
    <property type="entry name" value="UTase_glnD"/>
    <property type="match status" value="1"/>
</dbReference>
<feature type="region of interest" description="Uridylyltransferase" evidence="7">
    <location>
        <begin position="1"/>
        <end position="366"/>
    </location>
</feature>
<comment type="catalytic activity">
    <reaction evidence="7">
        <text>[protein-PII]-L-tyrosine + UTP = [protein-PII]-uridylyl-L-tyrosine + diphosphate</text>
        <dbReference type="Rhea" id="RHEA:13673"/>
        <dbReference type="Rhea" id="RHEA-COMP:12147"/>
        <dbReference type="Rhea" id="RHEA-COMP:12148"/>
        <dbReference type="ChEBI" id="CHEBI:33019"/>
        <dbReference type="ChEBI" id="CHEBI:46398"/>
        <dbReference type="ChEBI" id="CHEBI:46858"/>
        <dbReference type="ChEBI" id="CHEBI:90602"/>
        <dbReference type="EC" id="2.7.7.59"/>
    </reaction>
</comment>
<comment type="cofactor">
    <cofactor evidence="7">
        <name>Mg(2+)</name>
        <dbReference type="ChEBI" id="CHEBI:18420"/>
    </cofactor>
</comment>
<dbReference type="SMART" id="SM00471">
    <property type="entry name" value="HDc"/>
    <property type="match status" value="1"/>
</dbReference>
<keyword evidence="4 7" id="KW-0378">Hydrolase</keyword>
<dbReference type="InterPro" id="IPR045865">
    <property type="entry name" value="ACT-like_dom_sf"/>
</dbReference>
<dbReference type="Pfam" id="PF01966">
    <property type="entry name" value="HD"/>
    <property type="match status" value="1"/>
</dbReference>
<dbReference type="Pfam" id="PF08335">
    <property type="entry name" value="GlnD_UR_UTase"/>
    <property type="match status" value="1"/>
</dbReference>
<comment type="activity regulation">
    <text evidence="7">Uridylyltransferase (UTase) activity is inhibited by glutamine, while glutamine activates uridylyl-removing (UR) activity.</text>
</comment>
<keyword evidence="5 7" id="KW-0460">Magnesium</keyword>
<dbReference type="Gene3D" id="3.30.460.10">
    <property type="entry name" value="Beta Polymerase, domain 2"/>
    <property type="match status" value="1"/>
</dbReference>
<evidence type="ECO:0000259" key="9">
    <source>
        <dbReference type="PROSITE" id="PS51831"/>
    </source>
</evidence>
<keyword evidence="2 7" id="KW-0548">Nucleotidyltransferase</keyword>
<comment type="domain">
    <text evidence="7">Has four distinct domains: an N-terminal nucleotidyltransferase (NT) domain responsible for UTase activity, a central HD domain that encodes UR activity, and two C-terminal ACT domains that seem to have a role in glutamine sensing.</text>
</comment>
<dbReference type="PROSITE" id="PS51671">
    <property type="entry name" value="ACT"/>
    <property type="match status" value="2"/>
</dbReference>
<sequence length="915" mass="102044">MDLPMKALIDRAEIEVKIAGLAGLHGDNTQSLRKAAVDVFADALAKGAAVARAELEAGGGGLACGAHLAFVEDEVLRAIHDCVVKYIAPSTSKLCVVAVGGYGRGALAPGSDIDLLFLLDGKGRARAEGVVEAMLYFLWDLKQKVGHATRSVEECLKQARADMTIRTTLLETRYVLGDESLLDQLSARFDQEIVRNTAPEFVQAKLTEREERVRRAGSSRYLVEPNVKEGKGGLRDLNTLFWISKYTYRVRDVDSLVAAGLFSEQELRLFHRCENFLWSVRCHMHFYTGRAEERLSFDLQRVLAEKMRFKPAAGVPGVERFMKRYFVTAKHVGDLTNIVCAALEERQAKPRAMFDRVFGSLRRKKPRDLGPFAIETDRVTVAANDIFERDPVNLIRLFWVAAHNELPIHPDALRLVTQSLPRIDAKLRADPEANRLFLEILVNPQSNERALRLMNEAGVFGRFITEFGRVVAMMQFNMYHHYTVDEHTLRALRELASVELGHHKKELPLTSELMPTITHRRALYLAVLLHDIAKGRPEDHSVAGAALARKIGPRLGLDDAETETCAWLVEEHLTMSNIAQSRDLADPRTIQAFADKVQSIERLKMLAILTVCDIRAVGPGVWNGWKGELLRTLYWETELVLAGGHSSVDRKARVERSQRELREKLPAWSDPEFADYVARHYPAYWLKVDLAHKIQHAQLLYASAVELNSLATEYTTDAFRGVTELTVVAPDHPRLLSIIAGACAVCGANIVDAQVFTTADGLALDTISVSRAFDRDEDELRRAKRVAKSIEQALRGEIRVTELLADKAKTAPNRAETFSVPPDVIIDNSLSRKYSVVEVSGLDRVGLLHDLTFALSKLNLNIASAHIVTFGEKAVDTFYVTDLTGAKVTNPARQAALRRHLIEVFAPKTRAVKTA</sequence>
<evidence type="ECO:0000259" key="8">
    <source>
        <dbReference type="PROSITE" id="PS51671"/>
    </source>
</evidence>
<accession>A0A6N8DL61</accession>
<reference evidence="10 11" key="1">
    <citation type="submission" date="2019-11" db="EMBL/GenBank/DDBJ databases">
        <title>Whole-genome sequence of a Rhodoblastus acidophilus DSM 142.</title>
        <authorList>
            <person name="Kyndt J.A."/>
            <person name="Meyer T.E."/>
        </authorList>
    </citation>
    <scope>NUCLEOTIDE SEQUENCE [LARGE SCALE GENOMIC DNA]</scope>
    <source>
        <strain evidence="10 11">DSM 142</strain>
    </source>
</reference>
<evidence type="ECO:0000313" key="10">
    <source>
        <dbReference type="EMBL" id="MTV29464.1"/>
    </source>
</evidence>
<keyword evidence="6 7" id="KW-0511">Multifunctional enzyme</keyword>
<dbReference type="InterPro" id="IPR002934">
    <property type="entry name" value="Polymerase_NTP_transf_dom"/>
</dbReference>
<protein>
    <recommendedName>
        <fullName evidence="7">Bifunctional uridylyltransferase/uridylyl-removing enzyme</fullName>
        <shortName evidence="7">UTase/UR</shortName>
    </recommendedName>
    <alternativeName>
        <fullName evidence="7">Bifunctional [protein-PII] modification enzyme</fullName>
    </alternativeName>
    <alternativeName>
        <fullName evidence="7">Bifunctional nitrogen sensor protein</fullName>
    </alternativeName>
    <domain>
        <recommendedName>
            <fullName evidence="7">[Protein-PII] uridylyltransferase</fullName>
            <shortName evidence="7">PII uridylyltransferase</shortName>
            <shortName evidence="7">UTase</shortName>
            <ecNumber evidence="7">2.7.7.59</ecNumber>
        </recommendedName>
    </domain>
    <domain>
        <recommendedName>
            <fullName evidence="7">[Protein-PII]-UMP uridylyl-removing enzyme</fullName>
            <shortName evidence="7">UR</shortName>
            <ecNumber evidence="7">3.1.4.-</ecNumber>
        </recommendedName>
    </domain>
</protein>
<comment type="function">
    <text evidence="7">Modifies, by uridylylation and deuridylylation, the PII regulatory proteins (GlnB and homologs), in response to the nitrogen status of the cell that GlnD senses through the glutamine level. Under low glutamine levels, catalyzes the conversion of the PII proteins and UTP to PII-UMP and PPi, while under higher glutamine levels, GlnD hydrolyzes PII-UMP to PII and UMP (deuridylylation). Thus, controls uridylylation state and activity of the PII proteins, and plays an important role in the regulation of nitrogen metabolism.</text>
</comment>
<dbReference type="InterPro" id="IPR013546">
    <property type="entry name" value="PII_UdlTrfase/GS_AdlTrfase"/>
</dbReference>
<dbReference type="InterPro" id="IPR003607">
    <property type="entry name" value="HD/PDEase_dom"/>
</dbReference>
<evidence type="ECO:0000256" key="6">
    <source>
        <dbReference type="ARBA" id="ARBA00023268"/>
    </source>
</evidence>
<dbReference type="InterPro" id="IPR006674">
    <property type="entry name" value="HD_domain"/>
</dbReference>
<dbReference type="CDD" id="cd00077">
    <property type="entry name" value="HDc"/>
    <property type="match status" value="1"/>
</dbReference>
<dbReference type="SUPFAM" id="SSF81891">
    <property type="entry name" value="Poly A polymerase C-terminal region-like"/>
    <property type="match status" value="1"/>
</dbReference>
<name>A0A6N8DL61_RHOAC</name>
<dbReference type="SUPFAM" id="SSF81593">
    <property type="entry name" value="Nucleotidyltransferase substrate binding subunit/domain"/>
    <property type="match status" value="1"/>
</dbReference>
<evidence type="ECO:0000256" key="3">
    <source>
        <dbReference type="ARBA" id="ARBA00022737"/>
    </source>
</evidence>
<dbReference type="Gene3D" id="3.30.70.260">
    <property type="match status" value="1"/>
</dbReference>
<comment type="caution">
    <text evidence="10">The sequence shown here is derived from an EMBL/GenBank/DDBJ whole genome shotgun (WGS) entry which is preliminary data.</text>
</comment>
<dbReference type="OrthoDB" id="9758038at2"/>
<evidence type="ECO:0000256" key="5">
    <source>
        <dbReference type="ARBA" id="ARBA00022842"/>
    </source>
</evidence>
<dbReference type="SUPFAM" id="SSF55021">
    <property type="entry name" value="ACT-like"/>
    <property type="match status" value="2"/>
</dbReference>
<comment type="catalytic activity">
    <reaction evidence="7">
        <text>[protein-PII]-uridylyl-L-tyrosine + H2O = [protein-PII]-L-tyrosine + UMP + H(+)</text>
        <dbReference type="Rhea" id="RHEA:48600"/>
        <dbReference type="Rhea" id="RHEA-COMP:12147"/>
        <dbReference type="Rhea" id="RHEA-COMP:12148"/>
        <dbReference type="ChEBI" id="CHEBI:15377"/>
        <dbReference type="ChEBI" id="CHEBI:15378"/>
        <dbReference type="ChEBI" id="CHEBI:46858"/>
        <dbReference type="ChEBI" id="CHEBI:57865"/>
        <dbReference type="ChEBI" id="CHEBI:90602"/>
    </reaction>
</comment>
<keyword evidence="3" id="KW-0677">Repeat</keyword>
<dbReference type="CDD" id="cd04899">
    <property type="entry name" value="ACT_ACR-UUR-like_2"/>
    <property type="match status" value="1"/>
</dbReference>
<dbReference type="InterPro" id="IPR002912">
    <property type="entry name" value="ACT_dom"/>
</dbReference>